<evidence type="ECO:0000256" key="6">
    <source>
        <dbReference type="ARBA" id="ARBA00023242"/>
    </source>
</evidence>
<keyword evidence="4" id="KW-0010">Activator</keyword>
<dbReference type="AlphaFoldDB" id="A0A8B8KHT7"/>
<evidence type="ECO:0000256" key="5">
    <source>
        <dbReference type="ARBA" id="ARBA00023163"/>
    </source>
</evidence>
<dbReference type="PROSITE" id="PS51032">
    <property type="entry name" value="AP2_ERF"/>
    <property type="match status" value="1"/>
</dbReference>
<dbReference type="InterPro" id="IPR045277">
    <property type="entry name" value="DRE1A-I"/>
</dbReference>
<dbReference type="Gene3D" id="3.30.730.10">
    <property type="entry name" value="AP2/ERF domain"/>
    <property type="match status" value="1"/>
</dbReference>
<dbReference type="FunFam" id="3.30.730.10:FF:000001">
    <property type="entry name" value="Ethylene-responsive transcription factor 2"/>
    <property type="match status" value="1"/>
</dbReference>
<evidence type="ECO:0000256" key="2">
    <source>
        <dbReference type="ARBA" id="ARBA00023015"/>
    </source>
</evidence>
<gene>
    <name evidence="11" type="primary">LOC113855941</name>
</gene>
<dbReference type="KEGG" id="aprc:113855941"/>
<evidence type="ECO:0000259" key="9">
    <source>
        <dbReference type="PROSITE" id="PS51032"/>
    </source>
</evidence>
<dbReference type="SMART" id="SM00380">
    <property type="entry name" value="AP2"/>
    <property type="match status" value="1"/>
</dbReference>
<evidence type="ECO:0000256" key="8">
    <source>
        <dbReference type="SAM" id="MobiDB-lite"/>
    </source>
</evidence>
<dbReference type="SUPFAM" id="SSF54171">
    <property type="entry name" value="DNA-binding domain"/>
    <property type="match status" value="1"/>
</dbReference>
<dbReference type="PANTHER" id="PTHR31839">
    <property type="entry name" value="DEHYDRATION-RESPONSIVE ELEMENT-BINDING PROTEIN 1D"/>
    <property type="match status" value="1"/>
</dbReference>
<dbReference type="InterPro" id="IPR001471">
    <property type="entry name" value="AP2/ERF_dom"/>
</dbReference>
<keyword evidence="2" id="KW-0805">Transcription regulation</keyword>
<sequence length="218" mass="24601">MNFVIESQLSFQPSDRQLSPCTQPKNPNPVSESVKAQLASHKRKGGRKKFQETRHPIYRGVRERKGKWVCELREPKKSSRIWLGTYPTPEMAARAYDVGALAIRGTSAVLNFPNSASFLPILKSSSAKDIREAAAEAAENFRPSTSFSLSNSHNKKIRRKIKCKKGKKAVFFDEEALFNPGFLDSMAEGLCIFPVSMESSLDCWDDLVYSMDFNLWTD</sequence>
<dbReference type="OrthoDB" id="676764at2759"/>
<accession>A0A8B8KHT7</accession>
<keyword evidence="5" id="KW-0804">Transcription</keyword>
<feature type="compositionally biased region" description="Polar residues" evidence="8">
    <location>
        <begin position="10"/>
        <end position="31"/>
    </location>
</feature>
<dbReference type="InterPro" id="IPR016177">
    <property type="entry name" value="DNA-bd_dom_sf"/>
</dbReference>
<dbReference type="RefSeq" id="XP_027343370.1">
    <property type="nucleotide sequence ID" value="XM_027487569.1"/>
</dbReference>
<evidence type="ECO:0000256" key="1">
    <source>
        <dbReference type="ARBA" id="ARBA00004123"/>
    </source>
</evidence>
<organism evidence="10 11">
    <name type="scientific">Abrus precatorius</name>
    <name type="common">Indian licorice</name>
    <name type="synonym">Glycine abrus</name>
    <dbReference type="NCBI Taxonomy" id="3816"/>
    <lineage>
        <taxon>Eukaryota</taxon>
        <taxon>Viridiplantae</taxon>
        <taxon>Streptophyta</taxon>
        <taxon>Embryophyta</taxon>
        <taxon>Tracheophyta</taxon>
        <taxon>Spermatophyta</taxon>
        <taxon>Magnoliopsida</taxon>
        <taxon>eudicotyledons</taxon>
        <taxon>Gunneridae</taxon>
        <taxon>Pentapetalae</taxon>
        <taxon>rosids</taxon>
        <taxon>fabids</taxon>
        <taxon>Fabales</taxon>
        <taxon>Fabaceae</taxon>
        <taxon>Papilionoideae</taxon>
        <taxon>50 kb inversion clade</taxon>
        <taxon>NPAAA clade</taxon>
        <taxon>indigoferoid/millettioid clade</taxon>
        <taxon>Abreae</taxon>
        <taxon>Abrus</taxon>
    </lineage>
</organism>
<evidence type="ECO:0000313" key="11">
    <source>
        <dbReference type="RefSeq" id="XP_027343370.1"/>
    </source>
</evidence>
<name>A0A8B8KHT7_ABRPR</name>
<keyword evidence="6" id="KW-0539">Nucleus</keyword>
<keyword evidence="3" id="KW-0238">DNA-binding</keyword>
<evidence type="ECO:0000313" key="10">
    <source>
        <dbReference type="Proteomes" id="UP000694853"/>
    </source>
</evidence>
<reference evidence="10" key="1">
    <citation type="journal article" date="2019" name="Toxins">
        <title>Detection of Abrin-Like and Prepropulchellin-Like Toxin Genes and Transcripts Using Whole Genome Sequencing and Full-Length Transcript Sequencing of Abrus precatorius.</title>
        <authorList>
            <person name="Hovde B.T."/>
            <person name="Daligault H.E."/>
            <person name="Hanschen E.R."/>
            <person name="Kunde Y.A."/>
            <person name="Johnson M.B."/>
            <person name="Starkenburg S.R."/>
            <person name="Johnson S.L."/>
        </authorList>
    </citation>
    <scope>NUCLEOTIDE SEQUENCE [LARGE SCALE GENOMIC DNA]</scope>
</reference>
<dbReference type="InterPro" id="IPR036955">
    <property type="entry name" value="AP2/ERF_dom_sf"/>
</dbReference>
<keyword evidence="10" id="KW-1185">Reference proteome</keyword>
<evidence type="ECO:0000256" key="7">
    <source>
        <dbReference type="ARBA" id="ARBA00024343"/>
    </source>
</evidence>
<dbReference type="Proteomes" id="UP000694853">
    <property type="component" value="Unplaced"/>
</dbReference>
<dbReference type="Pfam" id="PF00847">
    <property type="entry name" value="AP2"/>
    <property type="match status" value="1"/>
</dbReference>
<dbReference type="GO" id="GO:0003700">
    <property type="term" value="F:DNA-binding transcription factor activity"/>
    <property type="evidence" value="ECO:0007669"/>
    <property type="project" value="InterPro"/>
</dbReference>
<dbReference type="GO" id="GO:0005634">
    <property type="term" value="C:nucleus"/>
    <property type="evidence" value="ECO:0007669"/>
    <property type="project" value="UniProtKB-SubCell"/>
</dbReference>
<evidence type="ECO:0000256" key="3">
    <source>
        <dbReference type="ARBA" id="ARBA00023125"/>
    </source>
</evidence>
<protein>
    <submittedName>
        <fullName evidence="11">Dehydration-responsive element-binding protein 1F-like</fullName>
    </submittedName>
</protein>
<dbReference type="CDD" id="cd00018">
    <property type="entry name" value="AP2"/>
    <property type="match status" value="1"/>
</dbReference>
<comment type="similarity">
    <text evidence="7">Belongs to the AP2/ERF transcription factor family. ERF subfamily.</text>
</comment>
<dbReference type="GeneID" id="113855941"/>
<dbReference type="PANTHER" id="PTHR31839:SF87">
    <property type="entry name" value="CBF-LIKE TRANSCRIPTION FACTOR"/>
    <property type="match status" value="1"/>
</dbReference>
<proteinExistence type="inferred from homology"/>
<reference evidence="11" key="2">
    <citation type="submission" date="2025-08" db="UniProtKB">
        <authorList>
            <consortium name="RefSeq"/>
        </authorList>
    </citation>
    <scope>IDENTIFICATION</scope>
    <source>
        <tissue evidence="11">Young leaves</tissue>
    </source>
</reference>
<comment type="subcellular location">
    <subcellularLocation>
        <location evidence="1">Nucleus</location>
    </subcellularLocation>
</comment>
<dbReference type="GO" id="GO:0003677">
    <property type="term" value="F:DNA binding"/>
    <property type="evidence" value="ECO:0007669"/>
    <property type="project" value="UniProtKB-KW"/>
</dbReference>
<feature type="region of interest" description="Disordered" evidence="8">
    <location>
        <begin position="10"/>
        <end position="50"/>
    </location>
</feature>
<feature type="domain" description="AP2/ERF" evidence="9">
    <location>
        <begin position="57"/>
        <end position="113"/>
    </location>
</feature>
<evidence type="ECO:0000256" key="4">
    <source>
        <dbReference type="ARBA" id="ARBA00023159"/>
    </source>
</evidence>